<dbReference type="PANTHER" id="PTHR13420:SF7">
    <property type="entry name" value="UPF0235 PROTEIN C15ORF40"/>
    <property type="match status" value="1"/>
</dbReference>
<gene>
    <name evidence="3" type="ORF">AUJ23_00480</name>
</gene>
<dbReference type="HAMAP" id="MF_00634">
    <property type="entry name" value="UPF0235"/>
    <property type="match status" value="1"/>
</dbReference>
<comment type="similarity">
    <text evidence="1 2">Belongs to the UPF0235 family.</text>
</comment>
<reference evidence="3 4" key="1">
    <citation type="journal article" date="2016" name="Environ. Microbiol.">
        <title>Genomic resolution of a cold subsurface aquifer community provides metabolic insights for novel microbes adapted to high CO concentrations.</title>
        <authorList>
            <person name="Probst A.J."/>
            <person name="Castelle C.J."/>
            <person name="Singh A."/>
            <person name="Brown C.T."/>
            <person name="Anantharaman K."/>
            <person name="Sharon I."/>
            <person name="Hug L.A."/>
            <person name="Burstein D."/>
            <person name="Emerson J.B."/>
            <person name="Thomas B.C."/>
            <person name="Banfield J.F."/>
        </authorList>
    </citation>
    <scope>NUCLEOTIDE SEQUENCE [LARGE SCALE GENOMIC DNA]</scope>
    <source>
        <strain evidence="3">CG1_02_32_51</strain>
    </source>
</reference>
<evidence type="ECO:0000256" key="1">
    <source>
        <dbReference type="ARBA" id="ARBA00010364"/>
    </source>
</evidence>
<dbReference type="GO" id="GO:0005737">
    <property type="term" value="C:cytoplasm"/>
    <property type="evidence" value="ECO:0007669"/>
    <property type="project" value="TreeGrafter"/>
</dbReference>
<evidence type="ECO:0000256" key="2">
    <source>
        <dbReference type="HAMAP-Rule" id="MF_00634"/>
    </source>
</evidence>
<proteinExistence type="inferred from homology"/>
<organism evidence="3 4">
    <name type="scientific">Candidatus Magasanikbacteria bacterium CG1_02_32_51</name>
    <dbReference type="NCBI Taxonomy" id="1805238"/>
    <lineage>
        <taxon>Bacteria</taxon>
        <taxon>Candidatus Magasanikiibacteriota</taxon>
    </lineage>
</organism>
<dbReference type="AlphaFoldDB" id="A0A1J4U761"/>
<evidence type="ECO:0000313" key="3">
    <source>
        <dbReference type="EMBL" id="OIO20370.1"/>
    </source>
</evidence>
<dbReference type="NCBIfam" id="TIGR00251">
    <property type="entry name" value="DUF167 family protein"/>
    <property type="match status" value="1"/>
</dbReference>
<evidence type="ECO:0000313" key="4">
    <source>
        <dbReference type="Proteomes" id="UP000181941"/>
    </source>
</evidence>
<sequence length="73" mass="8065">MLKLNIKVIPKSSLNKITKCEDGSLKIKLTSPPVDGEANKKLIELLSKEYKVAKSMIKIVKGETGKNKVVEIL</sequence>
<name>A0A1J4U761_9BACT</name>
<dbReference type="Pfam" id="PF02594">
    <property type="entry name" value="DUF167"/>
    <property type="match status" value="1"/>
</dbReference>
<dbReference type="SUPFAM" id="SSF69786">
    <property type="entry name" value="YggU-like"/>
    <property type="match status" value="1"/>
</dbReference>
<protein>
    <recommendedName>
        <fullName evidence="2">UPF0235 protein AUJ23_00480</fullName>
    </recommendedName>
</protein>
<accession>A0A1J4U761</accession>
<dbReference type="Proteomes" id="UP000181941">
    <property type="component" value="Unassembled WGS sequence"/>
</dbReference>
<dbReference type="Gene3D" id="3.30.1200.10">
    <property type="entry name" value="YggU-like"/>
    <property type="match status" value="1"/>
</dbReference>
<dbReference type="InterPro" id="IPR036591">
    <property type="entry name" value="YggU-like_sf"/>
</dbReference>
<dbReference type="STRING" id="1805238.AUJ23_00480"/>
<dbReference type="SMART" id="SM01152">
    <property type="entry name" value="DUF167"/>
    <property type="match status" value="1"/>
</dbReference>
<comment type="caution">
    <text evidence="3">The sequence shown here is derived from an EMBL/GenBank/DDBJ whole genome shotgun (WGS) entry which is preliminary data.</text>
</comment>
<dbReference type="InterPro" id="IPR003746">
    <property type="entry name" value="DUF167"/>
</dbReference>
<dbReference type="EMBL" id="MNVC01000006">
    <property type="protein sequence ID" value="OIO20370.1"/>
    <property type="molecule type" value="Genomic_DNA"/>
</dbReference>
<dbReference type="PANTHER" id="PTHR13420">
    <property type="entry name" value="UPF0235 PROTEIN C15ORF40"/>
    <property type="match status" value="1"/>
</dbReference>